<evidence type="ECO:0000313" key="2">
    <source>
        <dbReference type="Proteomes" id="UP000078465"/>
    </source>
</evidence>
<dbReference type="Proteomes" id="UP000078465">
    <property type="component" value="Chromosome"/>
</dbReference>
<organism evidence="1 2">
    <name type="scientific">Rhizobium ruizarguesonis</name>
    <dbReference type="NCBI Taxonomy" id="2081791"/>
    <lineage>
        <taxon>Bacteria</taxon>
        <taxon>Pseudomonadati</taxon>
        <taxon>Pseudomonadota</taxon>
        <taxon>Alphaproteobacteria</taxon>
        <taxon>Hyphomicrobiales</taxon>
        <taxon>Rhizobiaceae</taxon>
        <taxon>Rhizobium/Agrobacterium group</taxon>
        <taxon>Rhizobium</taxon>
    </lineage>
</organism>
<protein>
    <submittedName>
        <fullName evidence="1">TetR/AcrR family transcriptional regulator</fullName>
    </submittedName>
</protein>
<evidence type="ECO:0000313" key="1">
    <source>
        <dbReference type="EMBL" id="XKM39038.1"/>
    </source>
</evidence>
<name>A0ACD5EIS6_9HYPH</name>
<reference evidence="1" key="1">
    <citation type="submission" date="2024-10" db="EMBL/GenBank/DDBJ databases">
        <title>Strain of Rhizobium-related bacteria isolated fromm roots of Vavilovia formosa.</title>
        <authorList>
            <person name="Kimeklis A."/>
            <person name="Afonin A."/>
        </authorList>
    </citation>
    <scope>NUCLEOTIDE SEQUENCE</scope>
    <source>
        <strain evidence="1">Vaf-46</strain>
    </source>
</reference>
<gene>
    <name evidence="1" type="ORF">A4U53_022060</name>
</gene>
<dbReference type="EMBL" id="CP171853">
    <property type="protein sequence ID" value="XKM39038.1"/>
    <property type="molecule type" value="Genomic_DNA"/>
</dbReference>
<accession>A0ACD5EIS6</accession>
<proteinExistence type="predicted"/>
<sequence>MPRIVIPQGRSGTEVEMWRERILDVAEEHFRRIGYQKTSVADIASCLGMSSANIYRFFPSRAAINKSICGRFIEKATRLADAVARQEAPAHEKLESLFKLLHEERRKNFVEEKPVHDLIVAATAESWPVISAHSARLVAIIENIIEEGADAGNFSVVDAAIAARSAMNAFLPFYHPVLVEERVRNAGNAEEGLGEQISFILQALGGNDESRCSRAQQRRPACAASHGEYVAQAMCLVALHSSLVKLKDLERRVGCAADQRRDRQWRTLLGRLLRGAQAFQHDVAGCAQDLASVFPAAALLDQ</sequence>